<keyword evidence="1" id="KW-0812">Transmembrane</keyword>
<dbReference type="STRING" id="490629.SAMN05216266_12082"/>
<keyword evidence="3" id="KW-1185">Reference proteome</keyword>
<dbReference type="EMBL" id="FOKG01000020">
    <property type="protein sequence ID" value="SFB56961.1"/>
    <property type="molecule type" value="Genomic_DNA"/>
</dbReference>
<protein>
    <submittedName>
        <fullName evidence="2">Uncharacterized protein</fullName>
    </submittedName>
</protein>
<name>A0A1I1C359_9PSEU</name>
<dbReference type="RefSeq" id="WP_143101930.1">
    <property type="nucleotide sequence ID" value="NZ_FOKG01000020.1"/>
</dbReference>
<evidence type="ECO:0000256" key="1">
    <source>
        <dbReference type="SAM" id="Phobius"/>
    </source>
</evidence>
<keyword evidence="1" id="KW-1133">Transmembrane helix</keyword>
<reference evidence="3" key="1">
    <citation type="submission" date="2016-10" db="EMBL/GenBank/DDBJ databases">
        <authorList>
            <person name="Varghese N."/>
            <person name="Submissions S."/>
        </authorList>
    </citation>
    <scope>NUCLEOTIDE SEQUENCE [LARGE SCALE GENOMIC DNA]</scope>
    <source>
        <strain evidence="3">CGMCC 4.3568</strain>
    </source>
</reference>
<dbReference type="AlphaFoldDB" id="A0A1I1C359"/>
<accession>A0A1I1C359</accession>
<keyword evidence="1" id="KW-0472">Membrane</keyword>
<dbReference type="Proteomes" id="UP000243799">
    <property type="component" value="Unassembled WGS sequence"/>
</dbReference>
<feature type="transmembrane region" description="Helical" evidence="1">
    <location>
        <begin position="21"/>
        <end position="48"/>
    </location>
</feature>
<evidence type="ECO:0000313" key="2">
    <source>
        <dbReference type="EMBL" id="SFB56961.1"/>
    </source>
</evidence>
<proteinExistence type="predicted"/>
<feature type="transmembrane region" description="Helical" evidence="1">
    <location>
        <begin position="105"/>
        <end position="129"/>
    </location>
</feature>
<feature type="transmembrane region" description="Helical" evidence="1">
    <location>
        <begin position="68"/>
        <end position="85"/>
    </location>
</feature>
<organism evidence="2 3">
    <name type="scientific">Amycolatopsis marina</name>
    <dbReference type="NCBI Taxonomy" id="490629"/>
    <lineage>
        <taxon>Bacteria</taxon>
        <taxon>Bacillati</taxon>
        <taxon>Actinomycetota</taxon>
        <taxon>Actinomycetes</taxon>
        <taxon>Pseudonocardiales</taxon>
        <taxon>Pseudonocardiaceae</taxon>
        <taxon>Amycolatopsis</taxon>
    </lineage>
</organism>
<evidence type="ECO:0000313" key="3">
    <source>
        <dbReference type="Proteomes" id="UP000243799"/>
    </source>
</evidence>
<sequence length="140" mass="14448">MTATFSQKSATSVGTAPNGMPVACGVGAGALGTVCCSVGLLGAATYGAGVAAGFTALDEISPIGSRPLLIIGAFLLAIGLTWLLLRRRTRHLSHDASRAATRRALFVTVMTTAVTYFVLMQFVLPLLFITGGADMGQFRP</sequence>
<gene>
    <name evidence="2" type="ORF">SAMN05216266_12082</name>
</gene>